<name>A0AA96ZUN9_9EURY</name>
<keyword evidence="2 5" id="KW-0819">tRNA processing</keyword>
<evidence type="ECO:0000256" key="4">
    <source>
        <dbReference type="ARBA" id="ARBA00022837"/>
    </source>
</evidence>
<dbReference type="InterPro" id="IPR036820">
    <property type="entry name" value="Archease_dom_sf"/>
</dbReference>
<dbReference type="InterPro" id="IPR023572">
    <property type="entry name" value="Archease_dom"/>
</dbReference>
<evidence type="ECO:0000259" key="6">
    <source>
        <dbReference type="Pfam" id="PF01951"/>
    </source>
</evidence>
<reference evidence="7 8" key="1">
    <citation type="submission" date="2023-07" db="EMBL/GenBank/DDBJ databases">
        <title>Closed genoem sequence of Methanomicrococcus sp. Hf6.</title>
        <authorList>
            <person name="Poehlein A."/>
            <person name="Protasov E."/>
            <person name="Platt K."/>
            <person name="Reeh H."/>
            <person name="Daniel R."/>
            <person name="Brune A."/>
        </authorList>
    </citation>
    <scope>NUCLEOTIDE SEQUENCE [LARGE SCALE GENOMIC DNA]</scope>
    <source>
        <strain evidence="7 8">Hf6</strain>
    </source>
</reference>
<dbReference type="GeneID" id="85195886"/>
<accession>A0AA96ZUN9</accession>
<organism evidence="7 8">
    <name type="scientific">Methanimicrococcus hongohii</name>
    <dbReference type="NCBI Taxonomy" id="3028295"/>
    <lineage>
        <taxon>Archaea</taxon>
        <taxon>Methanobacteriati</taxon>
        <taxon>Methanobacteriota</taxon>
        <taxon>Stenosarchaea group</taxon>
        <taxon>Methanomicrobia</taxon>
        <taxon>Methanosarcinales</taxon>
        <taxon>Methanosarcinaceae</taxon>
        <taxon>Methanimicrococcus</taxon>
    </lineage>
</organism>
<keyword evidence="3 5" id="KW-0479">Metal-binding</keyword>
<dbReference type="SUPFAM" id="SSF69819">
    <property type="entry name" value="MTH1598-like"/>
    <property type="match status" value="1"/>
</dbReference>
<dbReference type="AlphaFoldDB" id="A0AA96ZUN9"/>
<dbReference type="PANTHER" id="PTHR12682">
    <property type="entry name" value="ARCHEASE"/>
    <property type="match status" value="1"/>
</dbReference>
<gene>
    <name evidence="7" type="ORF">MmiHf6_13010</name>
</gene>
<evidence type="ECO:0000256" key="2">
    <source>
        <dbReference type="ARBA" id="ARBA00022694"/>
    </source>
</evidence>
<comment type="similarity">
    <text evidence="1 5">Belongs to the archease family.</text>
</comment>
<feature type="domain" description="Archease" evidence="6">
    <location>
        <begin position="7"/>
        <end position="149"/>
    </location>
</feature>
<dbReference type="InterPro" id="IPR022952">
    <property type="entry name" value="Archease_arc"/>
</dbReference>
<dbReference type="Gene3D" id="3.55.10.10">
    <property type="entry name" value="Archease domain"/>
    <property type="match status" value="1"/>
</dbReference>
<evidence type="ECO:0000313" key="8">
    <source>
        <dbReference type="Proteomes" id="UP001302978"/>
    </source>
</evidence>
<dbReference type="Pfam" id="PF01951">
    <property type="entry name" value="Archease"/>
    <property type="match status" value="1"/>
</dbReference>
<dbReference type="Proteomes" id="UP001302978">
    <property type="component" value="Chromosome"/>
</dbReference>
<dbReference type="RefSeq" id="WP_316557150.1">
    <property type="nucleotide sequence ID" value="NZ_CP131059.1"/>
</dbReference>
<dbReference type="KEGG" id="mehf:MmiHf6_13010"/>
<keyword evidence="4 5" id="KW-0106">Calcium</keyword>
<evidence type="ECO:0000256" key="1">
    <source>
        <dbReference type="ARBA" id="ARBA00007963"/>
    </source>
</evidence>
<dbReference type="HAMAP" id="MF_01222">
    <property type="entry name" value="Archease_arch"/>
    <property type="match status" value="1"/>
</dbReference>
<evidence type="ECO:0000256" key="5">
    <source>
        <dbReference type="HAMAP-Rule" id="MF_01222"/>
    </source>
</evidence>
<dbReference type="PANTHER" id="PTHR12682:SF11">
    <property type="entry name" value="PROTEIN ARCHEASE"/>
    <property type="match status" value="1"/>
</dbReference>
<dbReference type="GO" id="GO:0005509">
    <property type="term" value="F:calcium ion binding"/>
    <property type="evidence" value="ECO:0007669"/>
    <property type="project" value="UniProtKB-UniRule"/>
</dbReference>
<dbReference type="NCBIfam" id="NF001617">
    <property type="entry name" value="PRK00407.1"/>
    <property type="match status" value="1"/>
</dbReference>
<protein>
    <recommendedName>
        <fullName evidence="5">Protein archease</fullName>
    </recommendedName>
</protein>
<feature type="binding site" evidence="5">
    <location>
        <position position="148"/>
    </location>
    <ligand>
        <name>Ca(2+)</name>
        <dbReference type="ChEBI" id="CHEBI:29108"/>
    </ligand>
</feature>
<proteinExistence type="inferred from homology"/>
<evidence type="ECO:0000313" key="7">
    <source>
        <dbReference type="EMBL" id="WNY23977.1"/>
    </source>
</evidence>
<feature type="binding site" evidence="5">
    <location>
        <position position="15"/>
    </location>
    <ligand>
        <name>Ca(2+)</name>
        <dbReference type="ChEBI" id="CHEBI:29108"/>
    </ligand>
</feature>
<keyword evidence="8" id="KW-1185">Reference proteome</keyword>
<feature type="binding site" evidence="5">
    <location>
        <position position="149"/>
    </location>
    <ligand>
        <name>Ca(2+)</name>
        <dbReference type="ChEBI" id="CHEBI:29108"/>
    </ligand>
</feature>
<dbReference type="GO" id="GO:0006388">
    <property type="term" value="P:tRNA splicing, via endonucleolytic cleavage and ligation"/>
    <property type="evidence" value="ECO:0007669"/>
    <property type="project" value="UniProtKB-UniRule"/>
</dbReference>
<sequence length="149" mass="16567">MSQNIDFKYLDHVADIRFIAYGKTLEEVFENAALATLSVIADISTIQPQTEFEIELKTVDLENLMVDFLSELLFLFDAEETVLGAVSVKEVGSKKENGEEIRFIKAVVSGEPMDSAKHNFKTEVKAVTYNGIRVEKTAGGFEAEVVLDL</sequence>
<dbReference type="InterPro" id="IPR002804">
    <property type="entry name" value="Archease"/>
</dbReference>
<evidence type="ECO:0000256" key="3">
    <source>
        <dbReference type="ARBA" id="ARBA00022723"/>
    </source>
</evidence>
<comment type="function">
    <text evidence="5">Activates the tRNA-splicing ligase complex by facilitating the enzymatic turnover of catalytic subunit RtcB. Acts by promoting the guanylylation of RtcB, a key intermediate step in tRNA ligation. Can also alter the NTP specificity of RtcB such that ATP, dGTP or ITP is used efficiently.</text>
</comment>
<dbReference type="EMBL" id="CP131059">
    <property type="protein sequence ID" value="WNY23977.1"/>
    <property type="molecule type" value="Genomic_DNA"/>
</dbReference>